<feature type="compositionally biased region" description="Low complexity" evidence="1">
    <location>
        <begin position="235"/>
        <end position="247"/>
    </location>
</feature>
<dbReference type="Proteomes" id="UP000504640">
    <property type="component" value="Unplaced"/>
</dbReference>
<sequence>RGRVTLAAGAVTARARAGAEPGTAARVAAVAAGEGRALARRAWSGRPGRPARGACEPASQRATGARGPCALGRRLRALRAERHTRVHGSAAKPREDALPCAVSTRAPSHRNRSGEGGGDEGARPGTRGRKGLEGERSPAPPPRPRVWGLSVRPPPPRTSRKPRLSPPLCRLPSTLTQVAGVPTFPVGAFGENGRGRRALPALLEIPRQVAPRNTGTGTREETHAPPSPHPQNLTSARAPRVSRRAVPLLEPGP</sequence>
<keyword evidence="2" id="KW-1185">Reference proteome</keyword>
<dbReference type="GeneID" id="116547337"/>
<evidence type="ECO:0000313" key="2">
    <source>
        <dbReference type="Proteomes" id="UP000504640"/>
    </source>
</evidence>
<reference evidence="3" key="1">
    <citation type="submission" date="2025-08" db="UniProtKB">
        <authorList>
            <consortium name="RefSeq"/>
        </authorList>
    </citation>
    <scope>IDENTIFICATION</scope>
    <source>
        <tissue evidence="3">Blood</tissue>
    </source>
</reference>
<feature type="non-terminal residue" evidence="3">
    <location>
        <position position="1"/>
    </location>
</feature>
<evidence type="ECO:0000256" key="1">
    <source>
        <dbReference type="SAM" id="MobiDB-lite"/>
    </source>
</evidence>
<dbReference type="AlphaFoldDB" id="A0A6J3HGY1"/>
<accession>A0A6J3HGY1</accession>
<feature type="region of interest" description="Disordered" evidence="1">
    <location>
        <begin position="41"/>
        <end position="67"/>
    </location>
</feature>
<proteinExistence type="predicted"/>
<feature type="region of interest" description="Disordered" evidence="1">
    <location>
        <begin position="82"/>
        <end position="168"/>
    </location>
</feature>
<feature type="region of interest" description="Disordered" evidence="1">
    <location>
        <begin position="205"/>
        <end position="253"/>
    </location>
</feature>
<gene>
    <name evidence="3" type="primary">LOC116547337</name>
</gene>
<organism evidence="2 3">
    <name type="scientific">Sapajus apella</name>
    <name type="common">Brown-capped capuchin</name>
    <name type="synonym">Cebus apella</name>
    <dbReference type="NCBI Taxonomy" id="9515"/>
    <lineage>
        <taxon>Eukaryota</taxon>
        <taxon>Metazoa</taxon>
        <taxon>Chordata</taxon>
        <taxon>Craniata</taxon>
        <taxon>Vertebrata</taxon>
        <taxon>Euteleostomi</taxon>
        <taxon>Mammalia</taxon>
        <taxon>Eutheria</taxon>
        <taxon>Euarchontoglires</taxon>
        <taxon>Primates</taxon>
        <taxon>Haplorrhini</taxon>
        <taxon>Platyrrhini</taxon>
        <taxon>Cebidae</taxon>
        <taxon>Cebinae</taxon>
        <taxon>Sapajus</taxon>
    </lineage>
</organism>
<protein>
    <submittedName>
        <fullName evidence="3">Serine/arginine repetitive matrix protein 3-like</fullName>
    </submittedName>
</protein>
<evidence type="ECO:0000313" key="3">
    <source>
        <dbReference type="RefSeq" id="XP_032129207.1"/>
    </source>
</evidence>
<name>A0A6J3HGY1_SAPAP</name>
<dbReference type="RefSeq" id="XP_032129207.1">
    <property type="nucleotide sequence ID" value="XM_032273316.1"/>
</dbReference>